<dbReference type="AlphaFoldDB" id="A0A6I0JIZ1"/>
<evidence type="ECO:0000313" key="2">
    <source>
        <dbReference type="EMBL" id="KAB4114089.1"/>
    </source>
</evidence>
<evidence type="ECO:0000313" key="3">
    <source>
        <dbReference type="Proteomes" id="UP000438773"/>
    </source>
</evidence>
<sequence length="54" mass="6287">MLNTLSQFITSNKRDGTRYMPFAFIELGVAMLSSILNSEVVIEINKRLYRRSVY</sequence>
<comment type="caution">
    <text evidence="2">The sequence shown here is derived from an EMBL/GenBank/DDBJ whole genome shotgun (WGS) entry which is preliminary data.</text>
</comment>
<organism evidence="2 3">
    <name type="scientific">Bacteroides uniformis</name>
    <dbReference type="NCBI Taxonomy" id="820"/>
    <lineage>
        <taxon>Bacteria</taxon>
        <taxon>Pseudomonadati</taxon>
        <taxon>Bacteroidota</taxon>
        <taxon>Bacteroidia</taxon>
        <taxon>Bacteroidales</taxon>
        <taxon>Bacteroidaceae</taxon>
        <taxon>Bacteroides</taxon>
    </lineage>
</organism>
<name>A0A6I0JIZ1_BACUN</name>
<evidence type="ECO:0000256" key="1">
    <source>
        <dbReference type="SAM" id="Phobius"/>
    </source>
</evidence>
<gene>
    <name evidence="2" type="ORF">GAQ75_24275</name>
</gene>
<keyword evidence="1" id="KW-0472">Membrane</keyword>
<accession>A0A6I0JIZ1</accession>
<protein>
    <submittedName>
        <fullName evidence="2">ORF6N domain-containing protein</fullName>
    </submittedName>
</protein>
<keyword evidence="1" id="KW-0812">Transmembrane</keyword>
<dbReference type="EMBL" id="WCUQ01000211">
    <property type="protein sequence ID" value="KAB4114089.1"/>
    <property type="molecule type" value="Genomic_DNA"/>
</dbReference>
<reference evidence="2 3" key="1">
    <citation type="journal article" date="2019" name="Nat. Med.">
        <title>A library of human gut bacterial isolates paired with longitudinal multiomics data enables mechanistic microbiome research.</title>
        <authorList>
            <person name="Poyet M."/>
            <person name="Groussin M."/>
            <person name="Gibbons S.M."/>
            <person name="Avila-Pacheco J."/>
            <person name="Jiang X."/>
            <person name="Kearney S.M."/>
            <person name="Perrotta A.R."/>
            <person name="Berdy B."/>
            <person name="Zhao S."/>
            <person name="Lieberman T.D."/>
            <person name="Swanson P.K."/>
            <person name="Smith M."/>
            <person name="Roesemann S."/>
            <person name="Alexander J.E."/>
            <person name="Rich S.A."/>
            <person name="Livny J."/>
            <person name="Vlamakis H."/>
            <person name="Clish C."/>
            <person name="Bullock K."/>
            <person name="Deik A."/>
            <person name="Scott J."/>
            <person name="Pierce K.A."/>
            <person name="Xavier R.J."/>
            <person name="Alm E.J."/>
        </authorList>
    </citation>
    <scope>NUCLEOTIDE SEQUENCE [LARGE SCALE GENOMIC DNA]</scope>
    <source>
        <strain evidence="2 3">BIOML-A37</strain>
    </source>
</reference>
<feature type="transmembrane region" description="Helical" evidence="1">
    <location>
        <begin position="20"/>
        <end position="42"/>
    </location>
</feature>
<proteinExistence type="predicted"/>
<keyword evidence="1" id="KW-1133">Transmembrane helix</keyword>
<dbReference type="Proteomes" id="UP000438773">
    <property type="component" value="Unassembled WGS sequence"/>
</dbReference>